<evidence type="ECO:0000259" key="8">
    <source>
        <dbReference type="PROSITE" id="PS50928"/>
    </source>
</evidence>
<comment type="similarity">
    <text evidence="7">Belongs to the binding-protein-dependent transport system permease family.</text>
</comment>
<feature type="domain" description="ABC transmembrane type-1" evidence="8">
    <location>
        <begin position="81"/>
        <end position="292"/>
    </location>
</feature>
<dbReference type="Gene3D" id="1.10.3720.10">
    <property type="entry name" value="MetI-like"/>
    <property type="match status" value="1"/>
</dbReference>
<evidence type="ECO:0000256" key="7">
    <source>
        <dbReference type="RuleBase" id="RU363032"/>
    </source>
</evidence>
<keyword evidence="3" id="KW-1003">Cell membrane</keyword>
<evidence type="ECO:0000256" key="3">
    <source>
        <dbReference type="ARBA" id="ARBA00022475"/>
    </source>
</evidence>
<evidence type="ECO:0000313" key="9">
    <source>
        <dbReference type="EMBL" id="ORC30305.1"/>
    </source>
</evidence>
<reference evidence="9 10" key="1">
    <citation type="submission" date="2017-03" db="EMBL/GenBank/DDBJ databases">
        <title>Draft Genome sequence of Marispirochaeta sp. strain JC444.</title>
        <authorList>
            <person name="Shivani Y."/>
            <person name="Subhash Y."/>
            <person name="Sasikala C."/>
            <person name="Ramana C."/>
        </authorList>
    </citation>
    <scope>NUCLEOTIDE SEQUENCE [LARGE SCALE GENOMIC DNA]</scope>
    <source>
        <strain evidence="9 10">JC444</strain>
    </source>
</reference>
<keyword evidence="6 7" id="KW-0472">Membrane</keyword>
<feature type="transmembrane region" description="Helical" evidence="7">
    <location>
        <begin position="223"/>
        <end position="244"/>
    </location>
</feature>
<dbReference type="PROSITE" id="PS50928">
    <property type="entry name" value="ABC_TM1"/>
    <property type="match status" value="1"/>
</dbReference>
<evidence type="ECO:0000256" key="1">
    <source>
        <dbReference type="ARBA" id="ARBA00004651"/>
    </source>
</evidence>
<organism evidence="9 10">
    <name type="scientific">Marispirochaeta aestuarii</name>
    <dbReference type="NCBI Taxonomy" id="1963862"/>
    <lineage>
        <taxon>Bacteria</taxon>
        <taxon>Pseudomonadati</taxon>
        <taxon>Spirochaetota</taxon>
        <taxon>Spirochaetia</taxon>
        <taxon>Spirochaetales</taxon>
        <taxon>Spirochaetaceae</taxon>
        <taxon>Marispirochaeta</taxon>
    </lineage>
</organism>
<dbReference type="InterPro" id="IPR035906">
    <property type="entry name" value="MetI-like_sf"/>
</dbReference>
<dbReference type="Pfam" id="PF00528">
    <property type="entry name" value="BPD_transp_1"/>
    <property type="match status" value="1"/>
</dbReference>
<comment type="subcellular location">
    <subcellularLocation>
        <location evidence="1 7">Cell membrane</location>
        <topology evidence="1 7">Multi-pass membrane protein</topology>
    </subcellularLocation>
</comment>
<feature type="transmembrane region" description="Helical" evidence="7">
    <location>
        <begin position="85"/>
        <end position="106"/>
    </location>
</feature>
<gene>
    <name evidence="9" type="ORF">B4O97_18240</name>
</gene>
<evidence type="ECO:0000256" key="5">
    <source>
        <dbReference type="ARBA" id="ARBA00022989"/>
    </source>
</evidence>
<accession>A0A1Y1RT67</accession>
<evidence type="ECO:0000313" key="10">
    <source>
        <dbReference type="Proteomes" id="UP000192343"/>
    </source>
</evidence>
<evidence type="ECO:0000256" key="2">
    <source>
        <dbReference type="ARBA" id="ARBA00022448"/>
    </source>
</evidence>
<evidence type="ECO:0000256" key="6">
    <source>
        <dbReference type="ARBA" id="ARBA00023136"/>
    </source>
</evidence>
<dbReference type="STRING" id="1963862.B4O97_18240"/>
<dbReference type="AlphaFoldDB" id="A0A1Y1RT67"/>
<protein>
    <submittedName>
        <fullName evidence="9">ABC transporter permease</fullName>
    </submittedName>
</protein>
<dbReference type="PANTHER" id="PTHR30193:SF1">
    <property type="entry name" value="ABC TRANSPORTER PERMEASE PROTEIN YESP-RELATED"/>
    <property type="match status" value="1"/>
</dbReference>
<dbReference type="GO" id="GO:0055085">
    <property type="term" value="P:transmembrane transport"/>
    <property type="evidence" value="ECO:0007669"/>
    <property type="project" value="InterPro"/>
</dbReference>
<keyword evidence="10" id="KW-1185">Reference proteome</keyword>
<dbReference type="CDD" id="cd06261">
    <property type="entry name" value="TM_PBP2"/>
    <property type="match status" value="1"/>
</dbReference>
<sequence length="307" mass="34449">MRLLSTSAGFSNQTLKAESRAAWICLAPSIVGLVFITYLPLASMFVLGFFKWGKGAPDPVFIDLENYIRLFTADPFFKDSIKVTIYFSFLAVTGSMIYSLFIAMLLNRRVPARGFFRAVFYLPYVLPAMAVFLGWAWLYEANFGLFNYILTGLGIEKIRFIADSRYVVLSLALIAVWLSGNLIVIFLAGLQNVPKVYHDAAEIDGANGWQRFRHVTVPCMSPIIFYNLMMALITNMQVVIPALALTNGGPGNSSTFMTYLMYRYAFISNQLGYACGIAFVFFALISVFTIILFATSKSWIFYEGDSH</sequence>
<dbReference type="InterPro" id="IPR000515">
    <property type="entry name" value="MetI-like"/>
</dbReference>
<feature type="transmembrane region" description="Helical" evidence="7">
    <location>
        <begin position="271"/>
        <end position="294"/>
    </location>
</feature>
<evidence type="ECO:0000256" key="4">
    <source>
        <dbReference type="ARBA" id="ARBA00022692"/>
    </source>
</evidence>
<feature type="transmembrane region" description="Helical" evidence="7">
    <location>
        <begin position="118"/>
        <end position="138"/>
    </location>
</feature>
<keyword evidence="5 7" id="KW-1133">Transmembrane helix</keyword>
<feature type="transmembrane region" description="Helical" evidence="7">
    <location>
        <begin position="166"/>
        <end position="188"/>
    </location>
</feature>
<name>A0A1Y1RT67_9SPIO</name>
<keyword evidence="4 7" id="KW-0812">Transmembrane</keyword>
<dbReference type="PANTHER" id="PTHR30193">
    <property type="entry name" value="ABC TRANSPORTER PERMEASE PROTEIN"/>
    <property type="match status" value="1"/>
</dbReference>
<dbReference type="SUPFAM" id="SSF161098">
    <property type="entry name" value="MetI-like"/>
    <property type="match status" value="1"/>
</dbReference>
<dbReference type="Proteomes" id="UP000192343">
    <property type="component" value="Unassembled WGS sequence"/>
</dbReference>
<feature type="transmembrane region" description="Helical" evidence="7">
    <location>
        <begin position="21"/>
        <end position="50"/>
    </location>
</feature>
<keyword evidence="2 7" id="KW-0813">Transport</keyword>
<dbReference type="GO" id="GO:0005886">
    <property type="term" value="C:plasma membrane"/>
    <property type="evidence" value="ECO:0007669"/>
    <property type="project" value="UniProtKB-SubCell"/>
</dbReference>
<proteinExistence type="inferred from homology"/>
<dbReference type="OrthoDB" id="368874at2"/>
<dbReference type="EMBL" id="MWQY01000032">
    <property type="protein sequence ID" value="ORC30305.1"/>
    <property type="molecule type" value="Genomic_DNA"/>
</dbReference>
<dbReference type="InterPro" id="IPR051393">
    <property type="entry name" value="ABC_transporter_permease"/>
</dbReference>
<comment type="caution">
    <text evidence="9">The sequence shown here is derived from an EMBL/GenBank/DDBJ whole genome shotgun (WGS) entry which is preliminary data.</text>
</comment>